<accession>A0A3A8F1X1</accession>
<protein>
    <submittedName>
        <fullName evidence="2">DUF2087 domain-containing protein</fullName>
    </submittedName>
</protein>
<reference evidence="2 3" key="1">
    <citation type="submission" date="2018-09" db="EMBL/GenBank/DDBJ databases">
        <title>The draft genome of Acinetobacter spp. strains.</title>
        <authorList>
            <person name="Qin J."/>
            <person name="Feng Y."/>
            <person name="Zong Z."/>
        </authorList>
    </citation>
    <scope>NUCLEOTIDE SEQUENCE [LARGE SCALE GENOMIC DNA]</scope>
    <source>
        <strain evidence="2 3">WCHAc060115</strain>
    </source>
</reference>
<feature type="domain" description="DUF2087" evidence="1">
    <location>
        <begin position="39"/>
        <end position="103"/>
    </location>
</feature>
<dbReference type="Proteomes" id="UP000280405">
    <property type="component" value="Unassembled WGS sequence"/>
</dbReference>
<name>A0A3A8F1X1_9GAMM</name>
<comment type="caution">
    <text evidence="2">The sequence shown here is derived from an EMBL/GenBank/DDBJ whole genome shotgun (WGS) entry which is preliminary data.</text>
</comment>
<gene>
    <name evidence="2" type="ORF">D7V20_00170</name>
</gene>
<dbReference type="RefSeq" id="WP_120382347.1">
    <property type="nucleotide sequence ID" value="NZ_RAXT01000001.1"/>
</dbReference>
<dbReference type="InterPro" id="IPR018656">
    <property type="entry name" value="DUF2087"/>
</dbReference>
<dbReference type="OrthoDB" id="6867569at2"/>
<proteinExistence type="predicted"/>
<evidence type="ECO:0000259" key="1">
    <source>
        <dbReference type="Pfam" id="PF09860"/>
    </source>
</evidence>
<evidence type="ECO:0000313" key="2">
    <source>
        <dbReference type="EMBL" id="RKG40845.1"/>
    </source>
</evidence>
<organism evidence="2 3">
    <name type="scientific">Acinetobacter rongchengensis</name>
    <dbReference type="NCBI Taxonomy" id="2419601"/>
    <lineage>
        <taxon>Bacteria</taxon>
        <taxon>Pseudomonadati</taxon>
        <taxon>Pseudomonadota</taxon>
        <taxon>Gammaproteobacteria</taxon>
        <taxon>Moraxellales</taxon>
        <taxon>Moraxellaceae</taxon>
        <taxon>Acinetobacter</taxon>
    </lineage>
</organism>
<dbReference type="AlphaFoldDB" id="A0A3A8F1X1"/>
<dbReference type="Pfam" id="PF09860">
    <property type="entry name" value="DUF2087"/>
    <property type="match status" value="1"/>
</dbReference>
<evidence type="ECO:0000313" key="3">
    <source>
        <dbReference type="Proteomes" id="UP000280405"/>
    </source>
</evidence>
<keyword evidence="3" id="KW-1185">Reference proteome</keyword>
<sequence>MNTTTSEITVHQQDLLVILQRLLKKKDFTLKNLKQEEFQTCLGLASLTIPSSQILNEKDVNQALKHWLNSTGSILWIDHVELRRTLIDYGFLHRNLAGNEYQRLQLLDKHPAKTYIDLLSTMDIDVTVFKIKQQLEQQKLERMNQHMKGAH</sequence>
<dbReference type="EMBL" id="RAXT01000001">
    <property type="protein sequence ID" value="RKG40845.1"/>
    <property type="molecule type" value="Genomic_DNA"/>
</dbReference>